<dbReference type="GO" id="GO:0000981">
    <property type="term" value="F:DNA-binding transcription factor activity, RNA polymerase II-specific"/>
    <property type="evidence" value="ECO:0007669"/>
    <property type="project" value="InterPro"/>
</dbReference>
<evidence type="ECO:0000256" key="1">
    <source>
        <dbReference type="ARBA" id="ARBA00004123"/>
    </source>
</evidence>
<feature type="region of interest" description="Disordered" evidence="3">
    <location>
        <begin position="1"/>
        <end position="21"/>
    </location>
</feature>
<proteinExistence type="predicted"/>
<name>A0A9N9Y2D8_9HYPO</name>
<evidence type="ECO:0000259" key="4">
    <source>
        <dbReference type="Pfam" id="PF00172"/>
    </source>
</evidence>
<dbReference type="GO" id="GO:0045944">
    <property type="term" value="P:positive regulation of transcription by RNA polymerase II"/>
    <property type="evidence" value="ECO:0007669"/>
    <property type="project" value="TreeGrafter"/>
</dbReference>
<dbReference type="CDD" id="cd00067">
    <property type="entry name" value="GAL4"/>
    <property type="match status" value="1"/>
</dbReference>
<dbReference type="AlphaFoldDB" id="A0A9N9Y2D8"/>
<reference evidence="5 6" key="2">
    <citation type="submission" date="2021-10" db="EMBL/GenBank/DDBJ databases">
        <authorList>
            <person name="Piombo E."/>
        </authorList>
    </citation>
    <scope>NUCLEOTIDE SEQUENCE [LARGE SCALE GENOMIC DNA]</scope>
</reference>
<keyword evidence="2" id="KW-0539">Nucleus</keyword>
<dbReference type="Proteomes" id="UP000754883">
    <property type="component" value="Unassembled WGS sequence"/>
</dbReference>
<protein>
    <recommendedName>
        <fullName evidence="4">Zn(2)-C6 fungal-type domain-containing protein</fullName>
    </recommendedName>
</protein>
<accession>A0A9N9Y2D8</accession>
<sequence>MSTGSTIALKPPRRRPVHKSSTGCKRCRLRKCLLPQIKCDERRPSCTQCDDKRFECPGYPSRPLLRWSTKHEVFDPQKANASIAESTNLARKERDTQQSENACLIPEKQHDTDKSGGCEIQYGDSVDPVVSNLEYDIGLNQQIFPTDDVISSTLHTSPPNVDGGAFMDVWGSEIHATAMEHRDAEVPSGEDEEVLSDCSLSPISSLDSPDNPLPETELSQAQIINFMLGTPREDSDENTPKPTSPVLDNIPSPLIANEAQPLHTPSPSICHEPSGAQIELVPFYFNVVCHILSTFDSEQNVFRTFVNKKWQDSSIMFYTIQSLAAAKLVWFMPEMKTRSLEFRSLALNDLQERVSAAQYWDTELLFIVLLLGVSSSWFDIGDLGIPHLEAVQHAVLNGKVQFSNDFDAIGFFRNALIYWEMVSCAVSNKVAYHEYEKMGPKETEEPGPVPLAPKHQAQRSPSRMVPHPWTGVASEPQAIFTRISRQIHALRSSTSASPMGGQNLDKPGDFLEAVRQLDQSIWAYELPKLHSISNIGDPNTPAIHHLLLAEAYMYANIYQLYRIFPNVRRKRVKWMRELIAKQAPYDQTPWAASQVRSWTVMLEQEDGTEKWLRFLGRNVIIRLEQIQTNSGTSCVQALLLLVAATSLSLGSGETEEEAGTGGLGEQQQEYFLEDKDDILRARQFVLDRLEFLSMTNLSAPIQYVRNIVLEIFKRLDVGADIFWMDVLHSMGLVTIIG</sequence>
<feature type="region of interest" description="Disordered" evidence="3">
    <location>
        <begin position="181"/>
        <end position="215"/>
    </location>
</feature>
<dbReference type="EMBL" id="CABFNO020001466">
    <property type="protein sequence ID" value="CAG9989405.1"/>
    <property type="molecule type" value="Genomic_DNA"/>
</dbReference>
<dbReference type="GO" id="GO:0000976">
    <property type="term" value="F:transcription cis-regulatory region binding"/>
    <property type="evidence" value="ECO:0007669"/>
    <property type="project" value="TreeGrafter"/>
</dbReference>
<gene>
    <name evidence="5" type="ORF">CBYS24578_00017225</name>
</gene>
<feature type="domain" description="Zn(2)-C6 fungal-type" evidence="4">
    <location>
        <begin position="22"/>
        <end position="61"/>
    </location>
</feature>
<keyword evidence="6" id="KW-1185">Reference proteome</keyword>
<organism evidence="5 6">
    <name type="scientific">Clonostachys byssicola</name>
    <dbReference type="NCBI Taxonomy" id="160290"/>
    <lineage>
        <taxon>Eukaryota</taxon>
        <taxon>Fungi</taxon>
        <taxon>Dikarya</taxon>
        <taxon>Ascomycota</taxon>
        <taxon>Pezizomycotina</taxon>
        <taxon>Sordariomycetes</taxon>
        <taxon>Hypocreomycetidae</taxon>
        <taxon>Hypocreales</taxon>
        <taxon>Bionectriaceae</taxon>
        <taxon>Clonostachys</taxon>
    </lineage>
</organism>
<reference evidence="6" key="1">
    <citation type="submission" date="2019-06" db="EMBL/GenBank/DDBJ databases">
        <authorList>
            <person name="Broberg M."/>
        </authorList>
    </citation>
    <scope>NUCLEOTIDE SEQUENCE [LARGE SCALE GENOMIC DNA]</scope>
</reference>
<dbReference type="PANTHER" id="PTHR37534">
    <property type="entry name" value="TRANSCRIPTIONAL ACTIVATOR PROTEIN UGA3"/>
    <property type="match status" value="1"/>
</dbReference>
<dbReference type="Pfam" id="PF00172">
    <property type="entry name" value="Zn_clus"/>
    <property type="match status" value="1"/>
</dbReference>
<evidence type="ECO:0000313" key="6">
    <source>
        <dbReference type="Proteomes" id="UP000754883"/>
    </source>
</evidence>
<comment type="subcellular location">
    <subcellularLocation>
        <location evidence="1">Nucleus</location>
    </subcellularLocation>
</comment>
<dbReference type="GO" id="GO:0008270">
    <property type="term" value="F:zinc ion binding"/>
    <property type="evidence" value="ECO:0007669"/>
    <property type="project" value="InterPro"/>
</dbReference>
<dbReference type="PANTHER" id="PTHR37534:SF11">
    <property type="entry name" value="ZN(II)2CYS6 TRANSCRIPTION FACTOR (EUROFUNG)"/>
    <property type="match status" value="1"/>
</dbReference>
<evidence type="ECO:0000256" key="3">
    <source>
        <dbReference type="SAM" id="MobiDB-lite"/>
    </source>
</evidence>
<evidence type="ECO:0000256" key="2">
    <source>
        <dbReference type="ARBA" id="ARBA00023242"/>
    </source>
</evidence>
<feature type="region of interest" description="Disordered" evidence="3">
    <location>
        <begin position="440"/>
        <end position="465"/>
    </location>
</feature>
<dbReference type="Pfam" id="PF11951">
    <property type="entry name" value="Fungal_trans_2"/>
    <property type="match status" value="1"/>
</dbReference>
<comment type="caution">
    <text evidence="5">The sequence shown here is derived from an EMBL/GenBank/DDBJ whole genome shotgun (WGS) entry which is preliminary data.</text>
</comment>
<dbReference type="OrthoDB" id="10054429at2759"/>
<evidence type="ECO:0000313" key="5">
    <source>
        <dbReference type="EMBL" id="CAG9989405.1"/>
    </source>
</evidence>
<dbReference type="InterPro" id="IPR021858">
    <property type="entry name" value="Fun_TF"/>
</dbReference>
<dbReference type="GO" id="GO:0005634">
    <property type="term" value="C:nucleus"/>
    <property type="evidence" value="ECO:0007669"/>
    <property type="project" value="UniProtKB-SubCell"/>
</dbReference>
<dbReference type="Gene3D" id="4.10.240.10">
    <property type="entry name" value="Zn(2)-C6 fungal-type DNA-binding domain"/>
    <property type="match status" value="1"/>
</dbReference>
<feature type="compositionally biased region" description="Low complexity" evidence="3">
    <location>
        <begin position="196"/>
        <end position="214"/>
    </location>
</feature>
<dbReference type="InterPro" id="IPR036864">
    <property type="entry name" value="Zn2-C6_fun-type_DNA-bd_sf"/>
</dbReference>
<dbReference type="InterPro" id="IPR001138">
    <property type="entry name" value="Zn2Cys6_DnaBD"/>
</dbReference>